<dbReference type="PANTHER" id="PTHR13696">
    <property type="entry name" value="P-LOOP CONTAINING NUCLEOSIDE TRIPHOSPHATE HYDROLASE"/>
    <property type="match status" value="1"/>
</dbReference>
<dbReference type="CDD" id="cd02042">
    <property type="entry name" value="ParAB_family"/>
    <property type="match status" value="1"/>
</dbReference>
<organism evidence="4">
    <name type="scientific">Latilactobacillus sakei</name>
    <name type="common">Lactobacillus sakei</name>
    <dbReference type="NCBI Taxonomy" id="1599"/>
    <lineage>
        <taxon>Bacteria</taxon>
        <taxon>Bacillati</taxon>
        <taxon>Bacillota</taxon>
        <taxon>Bacilli</taxon>
        <taxon>Lactobacillales</taxon>
        <taxon>Lactobacillaceae</taxon>
        <taxon>Latilactobacillus</taxon>
    </lineage>
</organism>
<dbReference type="InterPro" id="IPR050678">
    <property type="entry name" value="DNA_Partitioning_ATPase"/>
</dbReference>
<accession>A0A094Y3H2</accession>
<feature type="domain" description="AAA" evidence="1">
    <location>
        <begin position="4"/>
        <end position="177"/>
    </location>
</feature>
<dbReference type="Pfam" id="PF13614">
    <property type="entry name" value="AAA_31"/>
    <property type="match status" value="1"/>
</dbReference>
<reference evidence="3 5" key="2">
    <citation type="submission" date="2016-09" db="EMBL/GenBank/DDBJ databases">
        <authorList>
            <person name="Inglin R.C."/>
        </authorList>
    </citation>
    <scope>NUCLEOTIDE SEQUENCE [LARGE SCALE GENOMIC DNA]</scope>
    <source>
        <strain evidence="3 5">RI-517</strain>
    </source>
</reference>
<reference evidence="2" key="1">
    <citation type="submission" date="2013-08" db="EMBL/GenBank/DDBJ databases">
        <title>Genetic Structure of Residential Plasmids in Lactobacillus sakei KCA311.</title>
        <authorList>
            <person name="Woo D.R."/>
            <person name="Ahn C."/>
        </authorList>
    </citation>
    <scope>NUCLEOTIDE SEQUENCE</scope>
    <source>
        <strain evidence="2">KCA311</strain>
        <plasmid evidence="2">pKCA54</plasmid>
    </source>
</reference>
<evidence type="ECO:0000313" key="5">
    <source>
        <dbReference type="Proteomes" id="UP000234349"/>
    </source>
</evidence>
<name>A0A094Y3H2_LATSK</name>
<reference evidence="4" key="3">
    <citation type="submission" date="2017-09" db="EMBL/GenBank/DDBJ databases">
        <authorList>
            <person name="Ehlers B."/>
            <person name="Leendertz F.H."/>
        </authorList>
    </citation>
    <scope>NUCLEOTIDE SEQUENCE</scope>
    <source>
        <strain evidence="4">T332</strain>
        <plasmid evidence="4">p332A2</plasmid>
    </source>
</reference>
<dbReference type="EMBL" id="LT907987">
    <property type="protein sequence ID" value="SOE45193.1"/>
    <property type="molecule type" value="Genomic_DNA"/>
</dbReference>
<dbReference type="PATRIC" id="fig|1599.17.peg.535"/>
<proteinExistence type="predicted"/>
<dbReference type="RefSeq" id="WP_016265853.1">
    <property type="nucleotide sequence ID" value="NZ_AP017932.1"/>
</dbReference>
<dbReference type="EMBL" id="MKGH01000064">
    <property type="protein sequence ID" value="PKX75962.1"/>
    <property type="molecule type" value="Genomic_DNA"/>
</dbReference>
<evidence type="ECO:0000259" key="1">
    <source>
        <dbReference type="Pfam" id="PF13614"/>
    </source>
</evidence>
<dbReference type="Proteomes" id="UP000234349">
    <property type="component" value="Unassembled WGS sequence"/>
</dbReference>
<evidence type="ECO:0000313" key="4">
    <source>
        <dbReference type="EMBL" id="SOE45193.1"/>
    </source>
</evidence>
<dbReference type="Gene3D" id="3.40.50.300">
    <property type="entry name" value="P-loop containing nucleotide triphosphate hydrolases"/>
    <property type="match status" value="1"/>
</dbReference>
<geneLocation type="plasmid" evidence="4">
    <name>p332A2</name>
</geneLocation>
<dbReference type="EMBL" id="KF559312">
    <property type="protein sequence ID" value="AJQ16941.1"/>
    <property type="molecule type" value="Genomic_DNA"/>
</dbReference>
<evidence type="ECO:0000313" key="3">
    <source>
        <dbReference type="EMBL" id="PKX75962.1"/>
    </source>
</evidence>
<dbReference type="InterPro" id="IPR027417">
    <property type="entry name" value="P-loop_NTPase"/>
</dbReference>
<dbReference type="SUPFAM" id="SSF52540">
    <property type="entry name" value="P-loop containing nucleoside triphosphate hydrolases"/>
    <property type="match status" value="1"/>
</dbReference>
<evidence type="ECO:0000313" key="2">
    <source>
        <dbReference type="EMBL" id="AJQ16941.1"/>
    </source>
</evidence>
<protein>
    <submittedName>
        <fullName evidence="3">ATPase</fullName>
    </submittedName>
    <submittedName>
        <fullName evidence="4">Plamid replication partitioning protein</fullName>
    </submittedName>
    <submittedName>
        <fullName evidence="2">Replication-associated protein</fullName>
    </submittedName>
</protein>
<gene>
    <name evidence="4" type="primary">repB</name>
    <name evidence="3" type="ORF">CUR37_09875</name>
</gene>
<dbReference type="InterPro" id="IPR025669">
    <property type="entry name" value="AAA_dom"/>
</dbReference>
<sequence>MSSRVITFGNFKGGTGKTTTSTMVGIELARRNLKTLLVDLDPQGNATNLYLKTKENVDNEIVSFNKTLMAGIKDQDLSQTIINILPNLDVLPSSADFSLYPRFMETVSSDYNERVWYFSKLMKEFKEKYDYILIDIPPTISLITDSALYASDYCVIVLQTQERSLQGAEAFINYMQEQVIDTFKAPTLDLIGILPVLLKNGAPVDNSTLEVAKELFGSENIFDITIKNMERLKRYDVTGVMFKDQFDHAVQNVYEKVTTEMISRIGAIENG</sequence>
<keyword evidence="4" id="KW-0614">Plasmid</keyword>
<dbReference type="AlphaFoldDB" id="A0A094Y3H2"/>
<dbReference type="PANTHER" id="PTHR13696:SF99">
    <property type="entry name" value="COBYRINIC ACID AC-DIAMIDE SYNTHASE"/>
    <property type="match status" value="1"/>
</dbReference>
<geneLocation type="plasmid" evidence="2">
    <name>pKCA54</name>
</geneLocation>